<dbReference type="PROSITE" id="PS51061">
    <property type="entry name" value="R3H"/>
    <property type="match status" value="1"/>
</dbReference>
<dbReference type="STRING" id="448386.A0A2V3IE61"/>
<name>A0A2V3IE61_9FLOR</name>
<gene>
    <name evidence="3" type="ORF">BWQ96_09953</name>
</gene>
<dbReference type="SMART" id="SM00393">
    <property type="entry name" value="R3H"/>
    <property type="match status" value="1"/>
</dbReference>
<evidence type="ECO:0000256" key="1">
    <source>
        <dbReference type="SAM" id="MobiDB-lite"/>
    </source>
</evidence>
<dbReference type="GO" id="GO:0005634">
    <property type="term" value="C:nucleus"/>
    <property type="evidence" value="ECO:0007669"/>
    <property type="project" value="TreeGrafter"/>
</dbReference>
<comment type="caution">
    <text evidence="3">The sequence shown here is derived from an EMBL/GenBank/DDBJ whole genome shotgun (WGS) entry which is preliminary data.</text>
</comment>
<proteinExistence type="predicted"/>
<sequence>MLCPETPCKAQIVAKCPCGRRRETTLCLRSAYGQPQESNSDIRLPCDEECEGEARRRAFAAAVGRDDDPGGHGGDLGPSGREETKFTDFLHRFAETEPDMLSFFESELAQIVLGKTRKIELDDLPQLHRLVLHTLVELYNLESESRRTPKGKKVVVKHRGPGEKPVFPKPLLSESYADLVRQRKHDEELNRTMYMGFPGSAMVHNEMQLQSKAVKLLKTHAGSYRLPRTTTMSTGQLGVVVQFSTSERCSLVKEQFRSRSDVTIEEPSVDADASLVRRGLSRFGVPQAGSSSEKPWSEEVHHDTDSYRNYECELRTASMQDQMRGDVPNSWDD</sequence>
<dbReference type="OrthoDB" id="6512771at2759"/>
<dbReference type="InterPro" id="IPR036867">
    <property type="entry name" value="R3H_dom_sf"/>
</dbReference>
<feature type="compositionally biased region" description="Basic and acidic residues" evidence="1">
    <location>
        <begin position="295"/>
        <end position="305"/>
    </location>
</feature>
<evidence type="ECO:0000313" key="3">
    <source>
        <dbReference type="EMBL" id="PXF40332.1"/>
    </source>
</evidence>
<protein>
    <recommendedName>
        <fullName evidence="2">R3H domain-containing protein</fullName>
    </recommendedName>
</protein>
<dbReference type="AlphaFoldDB" id="A0A2V3IE61"/>
<reference evidence="3 4" key="1">
    <citation type="journal article" date="2018" name="Mol. Biol. Evol.">
        <title>Analysis of the draft genome of the red seaweed Gracilariopsis chorda provides insights into genome size evolution in Rhodophyta.</title>
        <authorList>
            <person name="Lee J."/>
            <person name="Yang E.C."/>
            <person name="Graf L."/>
            <person name="Yang J.H."/>
            <person name="Qiu H."/>
            <person name="Zel Zion U."/>
            <person name="Chan C.X."/>
            <person name="Stephens T.G."/>
            <person name="Weber A.P.M."/>
            <person name="Boo G.H."/>
            <person name="Boo S.M."/>
            <person name="Kim K.M."/>
            <person name="Shin Y."/>
            <person name="Jung M."/>
            <person name="Lee S.J."/>
            <person name="Yim H.S."/>
            <person name="Lee J.H."/>
            <person name="Bhattacharya D."/>
            <person name="Yoon H.S."/>
        </authorList>
    </citation>
    <scope>NUCLEOTIDE SEQUENCE [LARGE SCALE GENOMIC DNA]</scope>
    <source>
        <strain evidence="3 4">SKKU-2015</strain>
        <tissue evidence="3">Whole body</tissue>
    </source>
</reference>
<dbReference type="InterPro" id="IPR001374">
    <property type="entry name" value="R3H_dom"/>
</dbReference>
<dbReference type="EMBL" id="NBIV01000310">
    <property type="protein sequence ID" value="PXF40332.1"/>
    <property type="molecule type" value="Genomic_DNA"/>
</dbReference>
<accession>A0A2V3IE61</accession>
<feature type="region of interest" description="Disordered" evidence="1">
    <location>
        <begin position="62"/>
        <end position="81"/>
    </location>
</feature>
<dbReference type="GO" id="GO:0000981">
    <property type="term" value="F:DNA-binding transcription factor activity, RNA polymerase II-specific"/>
    <property type="evidence" value="ECO:0007669"/>
    <property type="project" value="TreeGrafter"/>
</dbReference>
<organism evidence="3 4">
    <name type="scientific">Gracilariopsis chorda</name>
    <dbReference type="NCBI Taxonomy" id="448386"/>
    <lineage>
        <taxon>Eukaryota</taxon>
        <taxon>Rhodophyta</taxon>
        <taxon>Florideophyceae</taxon>
        <taxon>Rhodymeniophycidae</taxon>
        <taxon>Gracilariales</taxon>
        <taxon>Gracilariaceae</taxon>
        <taxon>Gracilariopsis</taxon>
    </lineage>
</organism>
<dbReference type="CDD" id="cd02325">
    <property type="entry name" value="R3H"/>
    <property type="match status" value="1"/>
</dbReference>
<keyword evidence="4" id="KW-1185">Reference proteome</keyword>
<evidence type="ECO:0000259" key="2">
    <source>
        <dbReference type="PROSITE" id="PS51061"/>
    </source>
</evidence>
<dbReference type="PANTHER" id="PTHR12360">
    <property type="entry name" value="NUCLEAR TRANSCRIPTION FACTOR, X-BOX BINDING 1 NFX1"/>
    <property type="match status" value="1"/>
</dbReference>
<dbReference type="Proteomes" id="UP000247409">
    <property type="component" value="Unassembled WGS sequence"/>
</dbReference>
<dbReference type="PANTHER" id="PTHR12360:SF12">
    <property type="entry name" value="TRANSCRIPTIONAL REPRESSOR NF-X1"/>
    <property type="match status" value="1"/>
</dbReference>
<evidence type="ECO:0000313" key="4">
    <source>
        <dbReference type="Proteomes" id="UP000247409"/>
    </source>
</evidence>
<feature type="region of interest" description="Disordered" evidence="1">
    <location>
        <begin position="284"/>
        <end position="305"/>
    </location>
</feature>
<dbReference type="GO" id="GO:0000977">
    <property type="term" value="F:RNA polymerase II transcription regulatory region sequence-specific DNA binding"/>
    <property type="evidence" value="ECO:0007669"/>
    <property type="project" value="TreeGrafter"/>
</dbReference>
<dbReference type="InterPro" id="IPR034078">
    <property type="entry name" value="NFX1_fam"/>
</dbReference>
<dbReference type="SUPFAM" id="SSF82708">
    <property type="entry name" value="R3H domain"/>
    <property type="match status" value="1"/>
</dbReference>
<feature type="domain" description="R3H" evidence="2">
    <location>
        <begin position="95"/>
        <end position="160"/>
    </location>
</feature>